<dbReference type="CDD" id="cd00077">
    <property type="entry name" value="HDc"/>
    <property type="match status" value="1"/>
</dbReference>
<dbReference type="AlphaFoldDB" id="A0A0W8E140"/>
<evidence type="ECO:0000259" key="1">
    <source>
        <dbReference type="PROSITE" id="PS51832"/>
    </source>
</evidence>
<dbReference type="SMART" id="SM00471">
    <property type="entry name" value="HDc"/>
    <property type="match status" value="1"/>
</dbReference>
<proteinExistence type="predicted"/>
<sequence>MEIMELSEQLLNHQLGRNIYDDSGRLLLPKGTILQISHINQLLNMGYGKLAIGTETDADNINDNESSGEINPLTHAFTVAVDNLRDLMAKVSAGHLVGQGEVEETIELLFPGVMETNNILLNLQDLRRKDEYTLQHSVSVSVLSLKIGQLMRVPQHDLKMLGMAGILHDIGKCKISSAILNKNDSLTEEEFQEIKKHPVYGYEIVKNMKLNDPRIMLAVLQHHEHQDGRGYPLKLAASKIHLFSKIIAVADVFDAMTSERPYRGKMALFKAMNEILTSSVSHLNPQVVSKLRTYVLSICPGASALLNNGNIGKIIMMNTDEPSRPLIQIGDQFINLREQRDLWVKDIIM</sequence>
<dbReference type="SUPFAM" id="SSF109604">
    <property type="entry name" value="HD-domain/PDEase-like"/>
    <property type="match status" value="1"/>
</dbReference>
<comment type="caution">
    <text evidence="2">The sequence shown here is derived from an EMBL/GenBank/DDBJ whole genome shotgun (WGS) entry which is preliminary data.</text>
</comment>
<gene>
    <name evidence="2" type="ORF">ASZ90_020258</name>
</gene>
<reference evidence="2" key="1">
    <citation type="journal article" date="2015" name="Proc. Natl. Acad. Sci. U.S.A.">
        <title>Networks of energetic and metabolic interactions define dynamics in microbial communities.</title>
        <authorList>
            <person name="Embree M."/>
            <person name="Liu J.K."/>
            <person name="Al-Bassam M.M."/>
            <person name="Zengler K."/>
        </authorList>
    </citation>
    <scope>NUCLEOTIDE SEQUENCE</scope>
</reference>
<dbReference type="InterPro" id="IPR003607">
    <property type="entry name" value="HD/PDEase_dom"/>
</dbReference>
<dbReference type="InterPro" id="IPR037522">
    <property type="entry name" value="HD_GYP_dom"/>
</dbReference>
<dbReference type="Gene3D" id="1.10.3210.10">
    <property type="entry name" value="Hypothetical protein af1432"/>
    <property type="match status" value="1"/>
</dbReference>
<dbReference type="EMBL" id="LNQE01001921">
    <property type="protein sequence ID" value="KUG02376.1"/>
    <property type="molecule type" value="Genomic_DNA"/>
</dbReference>
<evidence type="ECO:0000313" key="2">
    <source>
        <dbReference type="EMBL" id="KUG02376.1"/>
    </source>
</evidence>
<name>A0A0W8E140_9ZZZZ</name>
<protein>
    <recommendedName>
        <fullName evidence="1">HD-GYP domain-containing protein</fullName>
    </recommendedName>
</protein>
<feature type="domain" description="HD-GYP" evidence="1">
    <location>
        <begin position="111"/>
        <end position="307"/>
    </location>
</feature>
<organism evidence="2">
    <name type="scientific">hydrocarbon metagenome</name>
    <dbReference type="NCBI Taxonomy" id="938273"/>
    <lineage>
        <taxon>unclassified sequences</taxon>
        <taxon>metagenomes</taxon>
        <taxon>ecological metagenomes</taxon>
    </lineage>
</organism>
<dbReference type="PANTHER" id="PTHR43155">
    <property type="entry name" value="CYCLIC DI-GMP PHOSPHODIESTERASE PA4108-RELATED"/>
    <property type="match status" value="1"/>
</dbReference>
<dbReference type="InterPro" id="IPR006675">
    <property type="entry name" value="HDIG_dom"/>
</dbReference>
<dbReference type="PROSITE" id="PS51832">
    <property type="entry name" value="HD_GYP"/>
    <property type="match status" value="1"/>
</dbReference>
<dbReference type="Pfam" id="PF13487">
    <property type="entry name" value="HD_5"/>
    <property type="match status" value="1"/>
</dbReference>
<dbReference type="PANTHER" id="PTHR43155:SF2">
    <property type="entry name" value="CYCLIC DI-GMP PHOSPHODIESTERASE PA4108"/>
    <property type="match status" value="1"/>
</dbReference>
<dbReference type="NCBIfam" id="TIGR00277">
    <property type="entry name" value="HDIG"/>
    <property type="match status" value="1"/>
</dbReference>
<accession>A0A0W8E140</accession>